<dbReference type="OrthoDB" id="6079689at2759"/>
<feature type="binding site" evidence="2">
    <location>
        <position position="261"/>
    </location>
    <ligand>
        <name>a divalent metal cation</name>
        <dbReference type="ChEBI" id="CHEBI:60240"/>
        <label>1</label>
    </ligand>
</feature>
<protein>
    <submittedName>
        <fullName evidence="3">Uncharacterized protein</fullName>
    </submittedName>
</protein>
<evidence type="ECO:0000313" key="3">
    <source>
        <dbReference type="EMBL" id="KAF9458579.1"/>
    </source>
</evidence>
<dbReference type="SUPFAM" id="SSF51556">
    <property type="entry name" value="Metallo-dependent hydrolases"/>
    <property type="match status" value="1"/>
</dbReference>
<feature type="binding site" evidence="2">
    <location>
        <position position="178"/>
    </location>
    <ligand>
        <name>a divalent metal cation</name>
        <dbReference type="ChEBI" id="CHEBI:60240"/>
        <label>2</label>
    </ligand>
</feature>
<dbReference type="GO" id="GO:0016788">
    <property type="term" value="F:hydrolase activity, acting on ester bonds"/>
    <property type="evidence" value="ECO:0007669"/>
    <property type="project" value="InterPro"/>
</dbReference>
<sequence length="321" mass="36958">MSTSRRRPALPVADEIALLLPDHPSSSKVVDTHTHIALTYEMYRKHYRDGRYRNMHDFVRGMYGGRQVEAVVDVWCEAPVRKEWKEYADSALTVEDRARLWGGTEYWFVMGVHPHSSKSYNDRVENDIIKAMTHPRCVGWGEVGLDYHYDYSPRDVQQRVFARQLQLAVKFRKPITIHTREADEDTERILKENVPSDHKIHLHCFTDSPDFAGRLLEHFPNLYVGITGVITYSSNRNTSKVVHDMTAPSSTQTFRILLETDAPFMTPSNLPKASGKRPLCHSAMIPWTADFVAKRAMAHSSWDANDVMEHARRNAKFVYGI</sequence>
<reference evidence="3" key="1">
    <citation type="submission" date="2020-11" db="EMBL/GenBank/DDBJ databases">
        <authorList>
            <consortium name="DOE Joint Genome Institute"/>
            <person name="Ahrendt S."/>
            <person name="Riley R."/>
            <person name="Andreopoulos W."/>
            <person name="Labutti K."/>
            <person name="Pangilinan J."/>
            <person name="Ruiz-Duenas F.J."/>
            <person name="Barrasa J.M."/>
            <person name="Sanchez-Garcia M."/>
            <person name="Camarero S."/>
            <person name="Miyauchi S."/>
            <person name="Serrano A."/>
            <person name="Linde D."/>
            <person name="Babiker R."/>
            <person name="Drula E."/>
            <person name="Ayuso-Fernandez I."/>
            <person name="Pacheco R."/>
            <person name="Padilla G."/>
            <person name="Ferreira P."/>
            <person name="Barriuso J."/>
            <person name="Kellner H."/>
            <person name="Castanera R."/>
            <person name="Alfaro M."/>
            <person name="Ramirez L."/>
            <person name="Pisabarro A.G."/>
            <person name="Kuo A."/>
            <person name="Tritt A."/>
            <person name="Lipzen A."/>
            <person name="He G."/>
            <person name="Yan M."/>
            <person name="Ng V."/>
            <person name="Cullen D."/>
            <person name="Martin F."/>
            <person name="Rosso M.-N."/>
            <person name="Henrissat B."/>
            <person name="Hibbett D."/>
            <person name="Martinez A.T."/>
            <person name="Grigoriev I.V."/>
        </authorList>
    </citation>
    <scope>NUCLEOTIDE SEQUENCE</scope>
    <source>
        <strain evidence="3">CBS 247.69</strain>
    </source>
</reference>
<keyword evidence="2" id="KW-0479">Metal-binding</keyword>
<dbReference type="Pfam" id="PF01026">
    <property type="entry name" value="TatD_DNase"/>
    <property type="match status" value="1"/>
</dbReference>
<evidence type="ECO:0000313" key="4">
    <source>
        <dbReference type="Proteomes" id="UP000807353"/>
    </source>
</evidence>
<proteinExistence type="predicted"/>
<dbReference type="Proteomes" id="UP000807353">
    <property type="component" value="Unassembled WGS sequence"/>
</dbReference>
<organism evidence="3 4">
    <name type="scientific">Collybia nuda</name>
    <dbReference type="NCBI Taxonomy" id="64659"/>
    <lineage>
        <taxon>Eukaryota</taxon>
        <taxon>Fungi</taxon>
        <taxon>Dikarya</taxon>
        <taxon>Basidiomycota</taxon>
        <taxon>Agaricomycotina</taxon>
        <taxon>Agaricomycetes</taxon>
        <taxon>Agaricomycetidae</taxon>
        <taxon>Agaricales</taxon>
        <taxon>Tricholomatineae</taxon>
        <taxon>Clitocybaceae</taxon>
        <taxon>Collybia</taxon>
    </lineage>
</organism>
<dbReference type="InterPro" id="IPR001130">
    <property type="entry name" value="TatD-like"/>
</dbReference>
<dbReference type="InterPro" id="IPR018228">
    <property type="entry name" value="DNase_TatD-rel_CS"/>
</dbReference>
<dbReference type="AlphaFoldDB" id="A0A9P5XXK9"/>
<dbReference type="PIRSF" id="PIRSF005902">
    <property type="entry name" value="DNase_TatD"/>
    <property type="match status" value="1"/>
</dbReference>
<dbReference type="PANTHER" id="PTHR46363:SF1">
    <property type="entry name" value="DEOXYRIBONUCLEASE TATDN2-RELATED"/>
    <property type="match status" value="1"/>
</dbReference>
<evidence type="ECO:0000256" key="2">
    <source>
        <dbReference type="PIRSR" id="PIRSR005902-1"/>
    </source>
</evidence>
<keyword evidence="1" id="KW-0378">Hydrolase</keyword>
<feature type="binding site" evidence="2">
    <location>
        <position position="142"/>
    </location>
    <ligand>
        <name>a divalent metal cation</name>
        <dbReference type="ChEBI" id="CHEBI:60240"/>
        <label>1</label>
    </ligand>
</feature>
<keyword evidence="4" id="KW-1185">Reference proteome</keyword>
<feature type="binding site" evidence="2">
    <location>
        <position position="203"/>
    </location>
    <ligand>
        <name>a divalent metal cation</name>
        <dbReference type="ChEBI" id="CHEBI:60240"/>
        <label>2</label>
    </ligand>
</feature>
<dbReference type="EMBL" id="MU150336">
    <property type="protein sequence ID" value="KAF9458579.1"/>
    <property type="molecule type" value="Genomic_DNA"/>
</dbReference>
<evidence type="ECO:0000256" key="1">
    <source>
        <dbReference type="ARBA" id="ARBA00022801"/>
    </source>
</evidence>
<dbReference type="PANTHER" id="PTHR46363">
    <property type="entry name" value="DEOXYRIBONUCLEASE TATDN2-RELATED"/>
    <property type="match status" value="1"/>
</dbReference>
<comment type="caution">
    <text evidence="3">The sequence shown here is derived from an EMBL/GenBank/DDBJ whole genome shotgun (WGS) entry which is preliminary data.</text>
</comment>
<accession>A0A9P5XXK9</accession>
<name>A0A9P5XXK9_9AGAR</name>
<dbReference type="InterPro" id="IPR032466">
    <property type="entry name" value="Metal_Hydrolase"/>
</dbReference>
<dbReference type="GO" id="GO:0046872">
    <property type="term" value="F:metal ion binding"/>
    <property type="evidence" value="ECO:0007669"/>
    <property type="project" value="UniProtKB-KW"/>
</dbReference>
<gene>
    <name evidence="3" type="ORF">BDZ94DRAFT_1313143</name>
</gene>
<dbReference type="CDD" id="cd01310">
    <property type="entry name" value="TatD_DNAse"/>
    <property type="match status" value="1"/>
</dbReference>
<dbReference type="Gene3D" id="3.20.20.140">
    <property type="entry name" value="Metal-dependent hydrolases"/>
    <property type="match status" value="1"/>
</dbReference>
<dbReference type="PROSITE" id="PS01090">
    <property type="entry name" value="TATD_2"/>
    <property type="match status" value="1"/>
</dbReference>